<evidence type="ECO:0000256" key="3">
    <source>
        <dbReference type="ARBA" id="ARBA00023163"/>
    </source>
</evidence>
<dbReference type="AlphaFoldDB" id="W7IQ18"/>
<evidence type="ECO:0000313" key="7">
    <source>
        <dbReference type="Proteomes" id="UP000019277"/>
    </source>
</evidence>
<dbReference type="PROSITE" id="PS50110">
    <property type="entry name" value="RESPONSE_REGULATORY"/>
    <property type="match status" value="1"/>
</dbReference>
<evidence type="ECO:0000256" key="1">
    <source>
        <dbReference type="ARBA" id="ARBA00023015"/>
    </source>
</evidence>
<feature type="modified residue" description="4-aspartylphosphate" evidence="4">
    <location>
        <position position="50"/>
    </location>
</feature>
<keyword evidence="3" id="KW-0804">Transcription</keyword>
<evidence type="ECO:0000256" key="4">
    <source>
        <dbReference type="PROSITE-ProRule" id="PRU00169"/>
    </source>
</evidence>
<proteinExistence type="predicted"/>
<dbReference type="PANTHER" id="PTHR43214">
    <property type="entry name" value="TWO-COMPONENT RESPONSE REGULATOR"/>
    <property type="match status" value="1"/>
</dbReference>
<gene>
    <name evidence="6" type="ORF">UO65_5829</name>
</gene>
<evidence type="ECO:0000313" key="6">
    <source>
        <dbReference type="EMBL" id="EWC58827.1"/>
    </source>
</evidence>
<dbReference type="Gene3D" id="3.40.50.2300">
    <property type="match status" value="1"/>
</dbReference>
<feature type="domain" description="Response regulatory" evidence="5">
    <location>
        <begin position="1"/>
        <end position="85"/>
    </location>
</feature>
<evidence type="ECO:0000259" key="5">
    <source>
        <dbReference type="PROSITE" id="PS50110"/>
    </source>
</evidence>
<dbReference type="GO" id="GO:0000160">
    <property type="term" value="P:phosphorelay signal transduction system"/>
    <property type="evidence" value="ECO:0007669"/>
    <property type="project" value="InterPro"/>
</dbReference>
<dbReference type="eggNOG" id="COG2197">
    <property type="taxonomic scope" value="Bacteria"/>
</dbReference>
<sequence length="85" mass="8942">MLVDDEPMVCAHLTDILSSAPDLEVVDTAHDGAAAVESVVRHRPHVVLMDLRMPGVDGLTAIERIACLPEGSRPPATGRCAGCGR</sequence>
<evidence type="ECO:0000256" key="2">
    <source>
        <dbReference type="ARBA" id="ARBA00023125"/>
    </source>
</evidence>
<dbReference type="InterPro" id="IPR039420">
    <property type="entry name" value="WalR-like"/>
</dbReference>
<dbReference type="InterPro" id="IPR001789">
    <property type="entry name" value="Sig_transdc_resp-reg_receiver"/>
</dbReference>
<comment type="caution">
    <text evidence="6">The sequence shown here is derived from an EMBL/GenBank/DDBJ whole genome shotgun (WGS) entry which is preliminary data.</text>
</comment>
<keyword evidence="2" id="KW-0238">DNA-binding</keyword>
<dbReference type="Proteomes" id="UP000019277">
    <property type="component" value="Unassembled WGS sequence"/>
</dbReference>
<protein>
    <submittedName>
        <fullName evidence="6">Putative two-component system response regulator</fullName>
    </submittedName>
</protein>
<dbReference type="InterPro" id="IPR011006">
    <property type="entry name" value="CheY-like_superfamily"/>
</dbReference>
<keyword evidence="4" id="KW-0597">Phosphoprotein</keyword>
<organism evidence="6 7">
    <name type="scientific">Actinokineospora spheciospongiae</name>
    <dbReference type="NCBI Taxonomy" id="909613"/>
    <lineage>
        <taxon>Bacteria</taxon>
        <taxon>Bacillati</taxon>
        <taxon>Actinomycetota</taxon>
        <taxon>Actinomycetes</taxon>
        <taxon>Pseudonocardiales</taxon>
        <taxon>Pseudonocardiaceae</taxon>
        <taxon>Actinokineospora</taxon>
    </lineage>
</organism>
<dbReference type="GO" id="GO:0003677">
    <property type="term" value="F:DNA binding"/>
    <property type="evidence" value="ECO:0007669"/>
    <property type="project" value="UniProtKB-KW"/>
</dbReference>
<keyword evidence="1" id="KW-0805">Transcription regulation</keyword>
<dbReference type="PANTHER" id="PTHR43214:SF24">
    <property type="entry name" value="TRANSCRIPTIONAL REGULATORY PROTEIN NARL-RELATED"/>
    <property type="match status" value="1"/>
</dbReference>
<dbReference type="PATRIC" id="fig|909613.9.peg.5830"/>
<accession>W7IQ18</accession>
<dbReference type="STRING" id="909613.UO65_5829"/>
<dbReference type="Pfam" id="PF00072">
    <property type="entry name" value="Response_reg"/>
    <property type="match status" value="1"/>
</dbReference>
<reference evidence="6 7" key="1">
    <citation type="journal article" date="2014" name="Genome Announc.">
        <title>Draft Genome Sequence of the Antitrypanosomally Active Sponge-Associated Bacterium Actinokineospora sp. Strain EG49.</title>
        <authorList>
            <person name="Harjes J."/>
            <person name="Ryu T."/>
            <person name="Abdelmohsen U.R."/>
            <person name="Moitinho-Silva L."/>
            <person name="Horn H."/>
            <person name="Ravasi T."/>
            <person name="Hentschel U."/>
        </authorList>
    </citation>
    <scope>NUCLEOTIDE SEQUENCE [LARGE SCALE GENOMIC DNA]</scope>
    <source>
        <strain evidence="6 7">EG49</strain>
    </source>
</reference>
<keyword evidence="7" id="KW-1185">Reference proteome</keyword>
<dbReference type="SUPFAM" id="SSF52172">
    <property type="entry name" value="CheY-like"/>
    <property type="match status" value="1"/>
</dbReference>
<name>W7IQ18_9PSEU</name>
<dbReference type="EMBL" id="AYXG01000227">
    <property type="protein sequence ID" value="EWC58827.1"/>
    <property type="molecule type" value="Genomic_DNA"/>
</dbReference>